<protein>
    <submittedName>
        <fullName evidence="1">Uncharacterized protein</fullName>
    </submittedName>
</protein>
<accession>A0ABD1E301</accession>
<organism evidence="1 2">
    <name type="scientific">Hypothenemus hampei</name>
    <name type="common">Coffee berry borer</name>
    <dbReference type="NCBI Taxonomy" id="57062"/>
    <lineage>
        <taxon>Eukaryota</taxon>
        <taxon>Metazoa</taxon>
        <taxon>Ecdysozoa</taxon>
        <taxon>Arthropoda</taxon>
        <taxon>Hexapoda</taxon>
        <taxon>Insecta</taxon>
        <taxon>Pterygota</taxon>
        <taxon>Neoptera</taxon>
        <taxon>Endopterygota</taxon>
        <taxon>Coleoptera</taxon>
        <taxon>Polyphaga</taxon>
        <taxon>Cucujiformia</taxon>
        <taxon>Curculionidae</taxon>
        <taxon>Scolytinae</taxon>
        <taxon>Hypothenemus</taxon>
    </lineage>
</organism>
<dbReference type="EMBL" id="JBDJPC010000013">
    <property type="protein sequence ID" value="KAL1488725.1"/>
    <property type="molecule type" value="Genomic_DNA"/>
</dbReference>
<comment type="caution">
    <text evidence="1">The sequence shown here is derived from an EMBL/GenBank/DDBJ whole genome shotgun (WGS) entry which is preliminary data.</text>
</comment>
<proteinExistence type="predicted"/>
<evidence type="ECO:0000313" key="1">
    <source>
        <dbReference type="EMBL" id="KAL1488725.1"/>
    </source>
</evidence>
<keyword evidence="2" id="KW-1185">Reference proteome</keyword>
<reference evidence="1 2" key="1">
    <citation type="submission" date="2024-05" db="EMBL/GenBank/DDBJ databases">
        <title>Genetic variation in Jamaican populations of the coffee berry borer (Hypothenemus hampei).</title>
        <authorList>
            <person name="Errbii M."/>
            <person name="Myrie A."/>
        </authorList>
    </citation>
    <scope>NUCLEOTIDE SEQUENCE [LARGE SCALE GENOMIC DNA]</scope>
    <source>
        <strain evidence="1">JA-Hopewell-2020-01-JO</strain>
        <tissue evidence="1">Whole body</tissue>
    </source>
</reference>
<sequence>MTVLSLSDLFTFCNIKGIIDLNAFFIPSRMSSSVVGIVLYTRFFTYPHRKKSGLFLYFIVDVYFQYDSSVNAVKFSDLVFHLRNGALLHGHQ</sequence>
<name>A0ABD1E301_HYPHA</name>
<dbReference type="AlphaFoldDB" id="A0ABD1E301"/>
<gene>
    <name evidence="1" type="ORF">ABEB36_014524</name>
</gene>
<evidence type="ECO:0000313" key="2">
    <source>
        <dbReference type="Proteomes" id="UP001566132"/>
    </source>
</evidence>
<dbReference type="Proteomes" id="UP001566132">
    <property type="component" value="Unassembled WGS sequence"/>
</dbReference>